<dbReference type="SUPFAM" id="SSF49464">
    <property type="entry name" value="Carboxypeptidase regulatory domain-like"/>
    <property type="match status" value="1"/>
</dbReference>
<reference evidence="2" key="1">
    <citation type="journal article" date="2019" name="Sci. Rep.">
        <title>Draft genome of Tanacetum cinerariifolium, the natural source of mosquito coil.</title>
        <authorList>
            <person name="Yamashiro T."/>
            <person name="Shiraishi A."/>
            <person name="Satake H."/>
            <person name="Nakayama K."/>
        </authorList>
    </citation>
    <scope>NUCLEOTIDE SEQUENCE</scope>
</reference>
<accession>A0A699V8W2</accession>
<dbReference type="Pfam" id="PF13715">
    <property type="entry name" value="CarbopepD_reg_2"/>
    <property type="match status" value="1"/>
</dbReference>
<evidence type="ECO:0000313" key="2">
    <source>
        <dbReference type="EMBL" id="GFD29766.1"/>
    </source>
</evidence>
<gene>
    <name evidence="2" type="ORF">Tci_901735</name>
</gene>
<dbReference type="Gene3D" id="2.60.40.1120">
    <property type="entry name" value="Carboxypeptidase-like, regulatory domain"/>
    <property type="match status" value="1"/>
</dbReference>
<dbReference type="EMBL" id="BKCJ011397748">
    <property type="protein sequence ID" value="GFD29766.1"/>
    <property type="molecule type" value="Genomic_DNA"/>
</dbReference>
<comment type="caution">
    <text evidence="2">The sequence shown here is derived from an EMBL/GenBank/DDBJ whole genome shotgun (WGS) entry which is preliminary data.</text>
</comment>
<feature type="signal peptide" evidence="1">
    <location>
        <begin position="1"/>
        <end position="20"/>
    </location>
</feature>
<evidence type="ECO:0000256" key="1">
    <source>
        <dbReference type="SAM" id="SignalP"/>
    </source>
</evidence>
<evidence type="ECO:0008006" key="3">
    <source>
        <dbReference type="Google" id="ProtNLM"/>
    </source>
</evidence>
<feature type="chain" id="PRO_5025453977" description="TonB-dependent receptor plug domain-containing protein" evidence="1">
    <location>
        <begin position="21"/>
        <end position="131"/>
    </location>
</feature>
<name>A0A699V8W2_TANCI</name>
<dbReference type="InterPro" id="IPR008969">
    <property type="entry name" value="CarboxyPept-like_regulatory"/>
</dbReference>
<feature type="non-terminal residue" evidence="2">
    <location>
        <position position="131"/>
    </location>
</feature>
<proteinExistence type="predicted"/>
<keyword evidence="1" id="KW-0732">Signal</keyword>
<sequence length="131" mass="13172">MRTSLQTAVVLLCSTSIAFAQQRTVQGVVTDAKGEAIPGATILVKGTTTGVTAGVDGKFQLGLPAGATTLVVSSVGAKTQEVAVGSTTDFRITLESDAQSLNDVVVVGYGTARKSDLTGAVASVSNAQLTQ</sequence>
<protein>
    <recommendedName>
        <fullName evidence="3">TonB-dependent receptor plug domain-containing protein</fullName>
    </recommendedName>
</protein>
<dbReference type="AlphaFoldDB" id="A0A699V8W2"/>
<organism evidence="2">
    <name type="scientific">Tanacetum cinerariifolium</name>
    <name type="common">Dalmatian daisy</name>
    <name type="synonym">Chrysanthemum cinerariifolium</name>
    <dbReference type="NCBI Taxonomy" id="118510"/>
    <lineage>
        <taxon>Eukaryota</taxon>
        <taxon>Viridiplantae</taxon>
        <taxon>Streptophyta</taxon>
        <taxon>Embryophyta</taxon>
        <taxon>Tracheophyta</taxon>
        <taxon>Spermatophyta</taxon>
        <taxon>Magnoliopsida</taxon>
        <taxon>eudicotyledons</taxon>
        <taxon>Gunneridae</taxon>
        <taxon>Pentapetalae</taxon>
        <taxon>asterids</taxon>
        <taxon>campanulids</taxon>
        <taxon>Asterales</taxon>
        <taxon>Asteraceae</taxon>
        <taxon>Asteroideae</taxon>
        <taxon>Anthemideae</taxon>
        <taxon>Anthemidinae</taxon>
        <taxon>Tanacetum</taxon>
    </lineage>
</organism>